<keyword evidence="1" id="KW-1133">Transmembrane helix</keyword>
<dbReference type="EMBL" id="VTPC01004004">
    <property type="protein sequence ID" value="KAF2897622.1"/>
    <property type="molecule type" value="Genomic_DNA"/>
</dbReference>
<evidence type="ECO:0000313" key="3">
    <source>
        <dbReference type="Proteomes" id="UP000801492"/>
    </source>
</evidence>
<comment type="caution">
    <text evidence="2">The sequence shown here is derived from an EMBL/GenBank/DDBJ whole genome shotgun (WGS) entry which is preliminary data.</text>
</comment>
<feature type="transmembrane region" description="Helical" evidence="1">
    <location>
        <begin position="30"/>
        <end position="50"/>
    </location>
</feature>
<dbReference type="AlphaFoldDB" id="A0A8K0D7E6"/>
<keyword evidence="1" id="KW-0472">Membrane</keyword>
<reference evidence="2" key="1">
    <citation type="submission" date="2019-08" db="EMBL/GenBank/DDBJ databases">
        <title>The genome of the North American firefly Photinus pyralis.</title>
        <authorList>
            <consortium name="Photinus pyralis genome working group"/>
            <person name="Fallon T.R."/>
            <person name="Sander Lower S.E."/>
            <person name="Weng J.-K."/>
        </authorList>
    </citation>
    <scope>NUCLEOTIDE SEQUENCE</scope>
    <source>
        <strain evidence="2">TRF0915ILg1</strain>
        <tissue evidence="2">Whole body</tissue>
    </source>
</reference>
<keyword evidence="3" id="KW-1185">Reference proteome</keyword>
<dbReference type="Proteomes" id="UP000801492">
    <property type="component" value="Unassembled WGS sequence"/>
</dbReference>
<protein>
    <submittedName>
        <fullName evidence="2">Uncharacterized protein</fullName>
    </submittedName>
</protein>
<feature type="non-terminal residue" evidence="2">
    <location>
        <position position="1"/>
    </location>
</feature>
<evidence type="ECO:0000256" key="1">
    <source>
        <dbReference type="SAM" id="Phobius"/>
    </source>
</evidence>
<keyword evidence="1" id="KW-0812">Transmembrane</keyword>
<proteinExistence type="predicted"/>
<sequence length="54" mass="6197">MPIESSTGYIPLNDSYVGFWRRRTSLEKRLLLLSVILAIIIFTLSLAFALKHCE</sequence>
<organism evidence="2 3">
    <name type="scientific">Ignelater luminosus</name>
    <name type="common">Cucubano</name>
    <name type="synonym">Pyrophorus luminosus</name>
    <dbReference type="NCBI Taxonomy" id="2038154"/>
    <lineage>
        <taxon>Eukaryota</taxon>
        <taxon>Metazoa</taxon>
        <taxon>Ecdysozoa</taxon>
        <taxon>Arthropoda</taxon>
        <taxon>Hexapoda</taxon>
        <taxon>Insecta</taxon>
        <taxon>Pterygota</taxon>
        <taxon>Neoptera</taxon>
        <taxon>Endopterygota</taxon>
        <taxon>Coleoptera</taxon>
        <taxon>Polyphaga</taxon>
        <taxon>Elateriformia</taxon>
        <taxon>Elateroidea</taxon>
        <taxon>Elateridae</taxon>
        <taxon>Agrypninae</taxon>
        <taxon>Pyrophorini</taxon>
        <taxon>Ignelater</taxon>
    </lineage>
</organism>
<evidence type="ECO:0000313" key="2">
    <source>
        <dbReference type="EMBL" id="KAF2897622.1"/>
    </source>
</evidence>
<name>A0A8K0D7E6_IGNLU</name>
<gene>
    <name evidence="2" type="ORF">ILUMI_08554</name>
</gene>
<accession>A0A8K0D7E6</accession>